<feature type="non-terminal residue" evidence="1">
    <location>
        <position position="135"/>
    </location>
</feature>
<sequence length="135" mass="15042">MHLNRGKIAAIDVDEGITLVDVETGEKVVVMDAESQERLNQEDVNVASKGVSAVSAPELVSTVEPTVFDDEDVTMTMAQTLINMNAKKAKLLDKQIAQMLHDEKVQKAAARDKQEKADMERALELQRQYDDKEEN</sequence>
<accession>A0A699SVV6</accession>
<reference evidence="1" key="1">
    <citation type="journal article" date="2019" name="Sci. Rep.">
        <title>Draft genome of Tanacetum cinerariifolium, the natural source of mosquito coil.</title>
        <authorList>
            <person name="Yamashiro T."/>
            <person name="Shiraishi A."/>
            <person name="Satake H."/>
            <person name="Nakayama K."/>
        </authorList>
    </citation>
    <scope>NUCLEOTIDE SEQUENCE</scope>
</reference>
<name>A0A699SVV6_TANCI</name>
<dbReference type="AlphaFoldDB" id="A0A699SVV6"/>
<proteinExistence type="predicted"/>
<organism evidence="1">
    <name type="scientific">Tanacetum cinerariifolium</name>
    <name type="common">Dalmatian daisy</name>
    <name type="synonym">Chrysanthemum cinerariifolium</name>
    <dbReference type="NCBI Taxonomy" id="118510"/>
    <lineage>
        <taxon>Eukaryota</taxon>
        <taxon>Viridiplantae</taxon>
        <taxon>Streptophyta</taxon>
        <taxon>Embryophyta</taxon>
        <taxon>Tracheophyta</taxon>
        <taxon>Spermatophyta</taxon>
        <taxon>Magnoliopsida</taxon>
        <taxon>eudicotyledons</taxon>
        <taxon>Gunneridae</taxon>
        <taxon>Pentapetalae</taxon>
        <taxon>asterids</taxon>
        <taxon>campanulids</taxon>
        <taxon>Asterales</taxon>
        <taxon>Asteraceae</taxon>
        <taxon>Asteroideae</taxon>
        <taxon>Anthemideae</taxon>
        <taxon>Anthemidinae</taxon>
        <taxon>Tanacetum</taxon>
    </lineage>
</organism>
<comment type="caution">
    <text evidence="1">The sequence shown here is derived from an EMBL/GenBank/DDBJ whole genome shotgun (WGS) entry which is preliminary data.</text>
</comment>
<dbReference type="EMBL" id="BKCJ011187661">
    <property type="protein sequence ID" value="GFD00864.1"/>
    <property type="molecule type" value="Genomic_DNA"/>
</dbReference>
<evidence type="ECO:0000313" key="1">
    <source>
        <dbReference type="EMBL" id="GFD00864.1"/>
    </source>
</evidence>
<protein>
    <submittedName>
        <fullName evidence="1">Uncharacterized protein</fullName>
    </submittedName>
</protein>
<gene>
    <name evidence="1" type="ORF">Tci_872833</name>
</gene>